<keyword evidence="1" id="KW-0949">S-adenosyl-L-methionine</keyword>
<dbReference type="InterPro" id="IPR058240">
    <property type="entry name" value="rSAM_sf"/>
</dbReference>
<evidence type="ECO:0000313" key="8">
    <source>
        <dbReference type="Proteomes" id="UP000262583"/>
    </source>
</evidence>
<dbReference type="GO" id="GO:0051536">
    <property type="term" value="F:iron-sulfur cluster binding"/>
    <property type="evidence" value="ECO:0007669"/>
    <property type="project" value="UniProtKB-KW"/>
</dbReference>
<evidence type="ECO:0000313" key="7">
    <source>
        <dbReference type="EMBL" id="AXA35837.1"/>
    </source>
</evidence>
<dbReference type="SFLD" id="SFLDS00029">
    <property type="entry name" value="Radical_SAM"/>
    <property type="match status" value="1"/>
</dbReference>
<feature type="domain" description="Radical SAM core" evidence="6">
    <location>
        <begin position="47"/>
        <end position="286"/>
    </location>
</feature>
<dbReference type="Proteomes" id="UP000262583">
    <property type="component" value="Chromosome"/>
</dbReference>
<evidence type="ECO:0000256" key="4">
    <source>
        <dbReference type="ARBA" id="ARBA00023014"/>
    </source>
</evidence>
<evidence type="ECO:0000256" key="3">
    <source>
        <dbReference type="ARBA" id="ARBA00023004"/>
    </source>
</evidence>
<dbReference type="PROSITE" id="PS51918">
    <property type="entry name" value="RADICAL_SAM"/>
    <property type="match status" value="1"/>
</dbReference>
<evidence type="ECO:0000256" key="2">
    <source>
        <dbReference type="ARBA" id="ARBA00022723"/>
    </source>
</evidence>
<keyword evidence="2" id="KW-0479">Metal-binding</keyword>
<dbReference type="SUPFAM" id="SSF102114">
    <property type="entry name" value="Radical SAM enzymes"/>
    <property type="match status" value="2"/>
</dbReference>
<dbReference type="CDD" id="cd21109">
    <property type="entry name" value="SPASM"/>
    <property type="match status" value="1"/>
</dbReference>
<dbReference type="CDD" id="cd01335">
    <property type="entry name" value="Radical_SAM"/>
    <property type="match status" value="1"/>
</dbReference>
<dbReference type="InterPro" id="IPR007197">
    <property type="entry name" value="rSAM"/>
</dbReference>
<dbReference type="GO" id="GO:0046872">
    <property type="term" value="F:metal ion binding"/>
    <property type="evidence" value="ECO:0007669"/>
    <property type="project" value="UniProtKB-KW"/>
</dbReference>
<dbReference type="KEGG" id="schv:BRCON_1060"/>
<dbReference type="Gene3D" id="3.20.20.70">
    <property type="entry name" value="Aldolase class I"/>
    <property type="match status" value="1"/>
</dbReference>
<dbReference type="AlphaFoldDB" id="A0A2Z4Y3Q1"/>
<dbReference type="EMBL" id="CP030759">
    <property type="protein sequence ID" value="AXA35837.1"/>
    <property type="molecule type" value="Genomic_DNA"/>
</dbReference>
<organism evidence="7 8">
    <name type="scientific">Sumerlaea chitinivorans</name>
    <dbReference type="NCBI Taxonomy" id="2250252"/>
    <lineage>
        <taxon>Bacteria</taxon>
        <taxon>Candidatus Sumerlaeota</taxon>
        <taxon>Candidatus Sumerlaeia</taxon>
        <taxon>Candidatus Sumerlaeales</taxon>
        <taxon>Candidatus Sumerlaeaceae</taxon>
        <taxon>Candidatus Sumerlaea</taxon>
    </lineage>
</organism>
<dbReference type="GO" id="GO:0003824">
    <property type="term" value="F:catalytic activity"/>
    <property type="evidence" value="ECO:0007669"/>
    <property type="project" value="InterPro"/>
</dbReference>
<reference evidence="7 8" key="1">
    <citation type="submission" date="2018-05" db="EMBL/GenBank/DDBJ databases">
        <title>A metagenomic window into the 2 km-deep terrestrial subsurface aquifer revealed taxonomically and functionally diverse microbial community comprising novel uncultured bacterial lineages.</title>
        <authorList>
            <person name="Kadnikov V.V."/>
            <person name="Mardanov A.V."/>
            <person name="Beletsky A.V."/>
            <person name="Banks D."/>
            <person name="Pimenov N.V."/>
            <person name="Frank Y.A."/>
            <person name="Karnachuk O.V."/>
            <person name="Ravin N.V."/>
        </authorList>
    </citation>
    <scope>NUCLEOTIDE SEQUENCE [LARGE SCALE GENOMIC DNA]</scope>
    <source>
        <strain evidence="7">BY</strain>
    </source>
</reference>
<evidence type="ECO:0000259" key="6">
    <source>
        <dbReference type="PROSITE" id="PS51918"/>
    </source>
</evidence>
<evidence type="ECO:0000256" key="5">
    <source>
        <dbReference type="SAM" id="MobiDB-lite"/>
    </source>
</evidence>
<dbReference type="Pfam" id="PF04055">
    <property type="entry name" value="Radical_SAM"/>
    <property type="match status" value="1"/>
</dbReference>
<evidence type="ECO:0000256" key="1">
    <source>
        <dbReference type="ARBA" id="ARBA00022691"/>
    </source>
</evidence>
<dbReference type="PANTHER" id="PTHR11228:SF7">
    <property type="entry name" value="PQQA PEPTIDE CYCLASE"/>
    <property type="match status" value="1"/>
</dbReference>
<dbReference type="InterPro" id="IPR023885">
    <property type="entry name" value="4Fe4S-binding_SPASM_dom"/>
</dbReference>
<feature type="compositionally biased region" description="Polar residues" evidence="5">
    <location>
        <begin position="317"/>
        <end position="331"/>
    </location>
</feature>
<keyword evidence="4" id="KW-0411">Iron-sulfur</keyword>
<accession>A0A2Z4Y3Q1</accession>
<protein>
    <recommendedName>
        <fullName evidence="6">Radical SAM core domain-containing protein</fullName>
    </recommendedName>
</protein>
<name>A0A2Z4Y3Q1_SUMC1</name>
<dbReference type="PANTHER" id="PTHR11228">
    <property type="entry name" value="RADICAL SAM DOMAIN PROTEIN"/>
    <property type="match status" value="1"/>
</dbReference>
<dbReference type="SFLD" id="SFLDG01067">
    <property type="entry name" value="SPASM/twitch_domain_containing"/>
    <property type="match status" value="1"/>
</dbReference>
<proteinExistence type="predicted"/>
<sequence length="419" mass="48280">MNAQLREVGRWLKRQRLLWRIRVARGEEIKWANSALNWREFWQKRVRLDSYPRWVQIGTNWTCNLKCNFCRLTLESTQRQLRQLPKNELEISDRILEEVLDLLPYPEMITLTPLGEPLLYSKLGKILERHRELGCNNLAMTTNANLITEDRAQMLVEGGVCHLFVSVDAVDPALYAQMRVLGSIDKVEAALESINHWKEKLRTPFPTMTLASTFMARNLPEMPKLLEFALRHRFQTYSIQIMEIENPELEPEFVGYHLPLLKEMLLRTLTTAQGKPIEVRVNLGMRNLVSQYLTESEASLVAHHTDGNADEVFTPSAGDSSPAQGEENPLTQLSTRGKSLIEKCHYPWYFLLIDTDGDARPCCWAAQSFGNLNRLTFDQVWNGEAAQQMRRNFLANHIPKSCQGKSCRVELMHTGTLEE</sequence>
<dbReference type="Pfam" id="PF13186">
    <property type="entry name" value="SPASM"/>
    <property type="match status" value="1"/>
</dbReference>
<keyword evidence="3" id="KW-0408">Iron</keyword>
<feature type="region of interest" description="Disordered" evidence="5">
    <location>
        <begin position="309"/>
        <end position="331"/>
    </location>
</feature>
<dbReference type="InterPro" id="IPR050377">
    <property type="entry name" value="Radical_SAM_PqqE_MftC-like"/>
</dbReference>
<gene>
    <name evidence="7" type="ORF">BRCON_1060</name>
</gene>
<dbReference type="InterPro" id="IPR013785">
    <property type="entry name" value="Aldolase_TIM"/>
</dbReference>